<gene>
    <name evidence="1" type="ORF">MENTE1834_LOCUS10081</name>
</gene>
<protein>
    <submittedName>
        <fullName evidence="1">Uncharacterized protein</fullName>
    </submittedName>
</protein>
<evidence type="ECO:0000313" key="2">
    <source>
        <dbReference type="Proteomes" id="UP001497535"/>
    </source>
</evidence>
<sequence length="51" mass="5890">MSAATATETPEKHRERINFTNQTFLRPWLFKIIESDSNSSISSVLSYFSCF</sequence>
<dbReference type="Proteomes" id="UP001497535">
    <property type="component" value="Unassembled WGS sequence"/>
</dbReference>
<proteinExistence type="predicted"/>
<comment type="caution">
    <text evidence="1">The sequence shown here is derived from an EMBL/GenBank/DDBJ whole genome shotgun (WGS) entry which is preliminary data.</text>
</comment>
<evidence type="ECO:0000313" key="1">
    <source>
        <dbReference type="EMBL" id="CAK5039938.1"/>
    </source>
</evidence>
<keyword evidence="2" id="KW-1185">Reference proteome</keyword>
<organism evidence="1 2">
    <name type="scientific">Meloidogyne enterolobii</name>
    <name type="common">Root-knot nematode worm</name>
    <name type="synonym">Meloidogyne mayaguensis</name>
    <dbReference type="NCBI Taxonomy" id="390850"/>
    <lineage>
        <taxon>Eukaryota</taxon>
        <taxon>Metazoa</taxon>
        <taxon>Ecdysozoa</taxon>
        <taxon>Nematoda</taxon>
        <taxon>Chromadorea</taxon>
        <taxon>Rhabditida</taxon>
        <taxon>Tylenchina</taxon>
        <taxon>Tylenchomorpha</taxon>
        <taxon>Tylenchoidea</taxon>
        <taxon>Meloidogynidae</taxon>
        <taxon>Meloidogyninae</taxon>
        <taxon>Meloidogyne</taxon>
    </lineage>
</organism>
<accession>A0ACB0YBN1</accession>
<name>A0ACB0YBN1_MELEN</name>
<dbReference type="EMBL" id="CAVMJV010000009">
    <property type="protein sequence ID" value="CAK5039938.1"/>
    <property type="molecule type" value="Genomic_DNA"/>
</dbReference>
<reference evidence="1" key="1">
    <citation type="submission" date="2023-11" db="EMBL/GenBank/DDBJ databases">
        <authorList>
            <person name="Poullet M."/>
        </authorList>
    </citation>
    <scope>NUCLEOTIDE SEQUENCE</scope>
    <source>
        <strain evidence="1">E1834</strain>
    </source>
</reference>